<keyword evidence="2" id="KW-0233">DNA recombination</keyword>
<dbReference type="SUPFAM" id="SSF47823">
    <property type="entry name" value="lambda integrase-like, N-terminal domain"/>
    <property type="match status" value="1"/>
</dbReference>
<evidence type="ECO:0000313" key="4">
    <source>
        <dbReference type="EMBL" id="KAJ8309951.1"/>
    </source>
</evidence>
<dbReference type="PANTHER" id="PTHR34605:SF3">
    <property type="entry name" value="P CELL-TYPE AGGLUTINATION PROTEIN MAP4-LIKE-RELATED"/>
    <property type="match status" value="1"/>
</dbReference>
<reference evidence="4 5" key="1">
    <citation type="submission" date="2022-12" db="EMBL/GenBank/DDBJ databases">
        <title>Chromosome-level genome of Tegillarca granosa.</title>
        <authorList>
            <person name="Kim J."/>
        </authorList>
    </citation>
    <scope>NUCLEOTIDE SEQUENCE [LARGE SCALE GENOMIC DNA]</scope>
    <source>
        <strain evidence="4">Teg-2019</strain>
        <tissue evidence="4">Adductor muscle</tissue>
    </source>
</reference>
<protein>
    <recommendedName>
        <fullName evidence="6">C3H1-type domain-containing protein</fullName>
    </recommendedName>
</protein>
<organism evidence="4 5">
    <name type="scientific">Tegillarca granosa</name>
    <name type="common">Malaysian cockle</name>
    <name type="synonym">Anadara granosa</name>
    <dbReference type="NCBI Taxonomy" id="220873"/>
    <lineage>
        <taxon>Eukaryota</taxon>
        <taxon>Metazoa</taxon>
        <taxon>Spiralia</taxon>
        <taxon>Lophotrochozoa</taxon>
        <taxon>Mollusca</taxon>
        <taxon>Bivalvia</taxon>
        <taxon>Autobranchia</taxon>
        <taxon>Pteriomorphia</taxon>
        <taxon>Arcoida</taxon>
        <taxon>Arcoidea</taxon>
        <taxon>Arcidae</taxon>
        <taxon>Tegillarca</taxon>
    </lineage>
</organism>
<dbReference type="EMBL" id="JARBDR010000640">
    <property type="protein sequence ID" value="KAJ8309951.1"/>
    <property type="molecule type" value="Genomic_DNA"/>
</dbReference>
<gene>
    <name evidence="4" type="ORF">KUTeg_011816</name>
</gene>
<dbReference type="Gene3D" id="1.10.150.130">
    <property type="match status" value="1"/>
</dbReference>
<evidence type="ECO:0000256" key="3">
    <source>
        <dbReference type="SAM" id="MobiDB-lite"/>
    </source>
</evidence>
<dbReference type="Proteomes" id="UP001217089">
    <property type="component" value="Unassembled WGS sequence"/>
</dbReference>
<dbReference type="SUPFAM" id="SSF52266">
    <property type="entry name" value="SGNH hydrolase"/>
    <property type="match status" value="1"/>
</dbReference>
<evidence type="ECO:0000313" key="5">
    <source>
        <dbReference type="Proteomes" id="UP001217089"/>
    </source>
</evidence>
<dbReference type="InterPro" id="IPR052925">
    <property type="entry name" value="Phage_Integrase-like_Recomb"/>
</dbReference>
<evidence type="ECO:0008006" key="6">
    <source>
        <dbReference type="Google" id="ProtNLM"/>
    </source>
</evidence>
<feature type="region of interest" description="Disordered" evidence="3">
    <location>
        <begin position="65"/>
        <end position="107"/>
    </location>
</feature>
<dbReference type="InterPro" id="IPR010998">
    <property type="entry name" value="Integrase_recombinase_N"/>
</dbReference>
<dbReference type="Gene3D" id="3.40.50.1110">
    <property type="entry name" value="SGNH hydrolase"/>
    <property type="match status" value="1"/>
</dbReference>
<proteinExistence type="predicted"/>
<comment type="caution">
    <text evidence="4">The sequence shown here is derived from an EMBL/GenBank/DDBJ whole genome shotgun (WGS) entry which is preliminary data.</text>
</comment>
<feature type="compositionally biased region" description="Polar residues" evidence="3">
    <location>
        <begin position="79"/>
        <end position="91"/>
    </location>
</feature>
<dbReference type="PANTHER" id="PTHR34605">
    <property type="entry name" value="PHAGE_INTEGRASE DOMAIN-CONTAINING PROTEIN"/>
    <property type="match status" value="1"/>
</dbReference>
<name>A0ABQ9EXR0_TEGGR</name>
<accession>A0ABQ9EXR0</accession>
<dbReference type="SUPFAM" id="SSF56349">
    <property type="entry name" value="DNA breaking-rejoining enzymes"/>
    <property type="match status" value="1"/>
</dbReference>
<evidence type="ECO:0000256" key="1">
    <source>
        <dbReference type="ARBA" id="ARBA00023125"/>
    </source>
</evidence>
<keyword evidence="1" id="KW-0238">DNA-binding</keyword>
<keyword evidence="5" id="KW-1185">Reference proteome</keyword>
<dbReference type="InterPro" id="IPR036514">
    <property type="entry name" value="SGNH_hydro_sf"/>
</dbReference>
<evidence type="ECO:0000256" key="2">
    <source>
        <dbReference type="ARBA" id="ARBA00023172"/>
    </source>
</evidence>
<feature type="region of interest" description="Disordered" evidence="3">
    <location>
        <begin position="1"/>
        <end position="22"/>
    </location>
</feature>
<dbReference type="Gene3D" id="1.10.443.10">
    <property type="entry name" value="Intergrase catalytic core"/>
    <property type="match status" value="1"/>
</dbReference>
<dbReference type="InterPro" id="IPR011010">
    <property type="entry name" value="DNA_brk_join_enz"/>
</dbReference>
<dbReference type="InterPro" id="IPR013762">
    <property type="entry name" value="Integrase-like_cat_sf"/>
</dbReference>
<sequence length="852" mass="96655">MKNRRKLKETPNKHTSDNTSNAVTTMMDASTQANNQDVENTTRYSIHSKSDEQCWIKIIGTMKRSMRKSKSPYARRQNKTGNTTKEVSTLTRESDPVTLPRQPAADPVMLPMQPGGKSVQNINQLNELPPGITPITSFKDNLGVHVSCSLKQKIVNGQFIELASLLEHTAINHPEQKIYISNGELITKEKPSAKITSIEKWTDAFLIFTSVYCHAHPSRFLEFLKYMHDIRLGASRIRGMGWRSYDEQFRLRKAVDPSSSWGQVDTELWLKYMLDTVQPSYPQTGHSKCFEFNYKSTCSRHLCNYQHSCIRCSGDHPITTCPLLQQNDPRSVGLNHNFRPPTNRFSSFRARHTYQPRQNNNQTNLRSDIQMWLQFLAYINGSVYFPEKDWTSSDVVELFTDSAGSCLPTCWPPPLVHVIQFIAALSLRGLAHSTSRLYVAAISYECKINNLPDVTNNFIITKLLEGMKRLKHRPDTRLPITLDLLSQLINSLPHVCTNLYEAKLFSCAFSLAFFGFMRIGEFAQTNRQATNNVLQLEDVILDEIHEKVILRFRHSKTDQYGKGVTVEIPKTGKIYCPFMSLKHYLGARPSVPGILFCHFGGDPLTRYQFSSVLRKTLSFFNIEFKYYKSHSFRIGAATTASAAGMSDHDIQIADHVIIWCVGSSIIKRAFMVARQRPGGSNLTLDGNGISLWWQGYSGLKLTDIQKKIRLISTYADNTPTYILLHCGGNDIGCTPLKQLFAVVKTLLNFLQQTFPYTRIIWSQILPRASWRYSNDCVAMDKARIRLNSYAAKSVLNSGGAYLKHPDIKLYAIQLYSPDLVHLSDIGNNIFLNSIQSGLQEIINGNVPVYPNL</sequence>